<gene>
    <name evidence="3" type="ORF">P4H66_19385</name>
</gene>
<sequence>MKKIIYSALVSALLFGSVAAVSYAATSGLIGKKVQGIITVSVNGKAVKDAVVIDGTTYAPVRSFSEAAGYALNIEGGTVKLSNPTQESSEDQIVSELKIKDRIQTLQTMVKQYQLTIDTDNEIITQTQASIDNLTALSKQNDIPFLDLSASKKKVEDAKAEITDLQKKIDAANAEITGLQDQLK</sequence>
<dbReference type="EMBL" id="JARLKZ010000015">
    <property type="protein sequence ID" value="MEC0241969.1"/>
    <property type="molecule type" value="Genomic_DNA"/>
</dbReference>
<evidence type="ECO:0000313" key="3">
    <source>
        <dbReference type="EMBL" id="MEC0241969.1"/>
    </source>
</evidence>
<keyword evidence="2" id="KW-0732">Signal</keyword>
<evidence type="ECO:0008006" key="5">
    <source>
        <dbReference type="Google" id="ProtNLM"/>
    </source>
</evidence>
<evidence type="ECO:0000313" key="4">
    <source>
        <dbReference type="Proteomes" id="UP001344632"/>
    </source>
</evidence>
<feature type="chain" id="PRO_5046512197" description="Copper amine oxidase-like N-terminal domain-containing protein" evidence="2">
    <location>
        <begin position="25"/>
        <end position="184"/>
    </location>
</feature>
<feature type="signal peptide" evidence="2">
    <location>
        <begin position="1"/>
        <end position="24"/>
    </location>
</feature>
<evidence type="ECO:0000256" key="1">
    <source>
        <dbReference type="SAM" id="Coils"/>
    </source>
</evidence>
<protein>
    <recommendedName>
        <fullName evidence="5">Copper amine oxidase-like N-terminal domain-containing protein</fullName>
    </recommendedName>
</protein>
<dbReference type="Proteomes" id="UP001344632">
    <property type="component" value="Unassembled WGS sequence"/>
</dbReference>
<organism evidence="3 4">
    <name type="scientific">Paenibacillus dokdonensis</name>
    <dbReference type="NCBI Taxonomy" id="2567944"/>
    <lineage>
        <taxon>Bacteria</taxon>
        <taxon>Bacillati</taxon>
        <taxon>Bacillota</taxon>
        <taxon>Bacilli</taxon>
        <taxon>Bacillales</taxon>
        <taxon>Paenibacillaceae</taxon>
        <taxon>Paenibacillus</taxon>
    </lineage>
</organism>
<keyword evidence="4" id="KW-1185">Reference proteome</keyword>
<accession>A0ABU6GQD4</accession>
<feature type="coiled-coil region" evidence="1">
    <location>
        <begin position="148"/>
        <end position="182"/>
    </location>
</feature>
<reference evidence="3 4" key="1">
    <citation type="submission" date="2023-03" db="EMBL/GenBank/DDBJ databases">
        <title>Bacillus Genome Sequencing.</title>
        <authorList>
            <person name="Dunlap C."/>
        </authorList>
    </citation>
    <scope>NUCLEOTIDE SEQUENCE [LARGE SCALE GENOMIC DNA]</scope>
    <source>
        <strain evidence="3 4">BD-525</strain>
    </source>
</reference>
<dbReference type="RefSeq" id="WP_326089690.1">
    <property type="nucleotide sequence ID" value="NZ_JARLKZ010000015.1"/>
</dbReference>
<name>A0ABU6GQD4_9BACL</name>
<keyword evidence="1" id="KW-0175">Coiled coil</keyword>
<comment type="caution">
    <text evidence="3">The sequence shown here is derived from an EMBL/GenBank/DDBJ whole genome shotgun (WGS) entry which is preliminary data.</text>
</comment>
<evidence type="ECO:0000256" key="2">
    <source>
        <dbReference type="SAM" id="SignalP"/>
    </source>
</evidence>
<proteinExistence type="predicted"/>